<keyword evidence="3" id="KW-1185">Reference proteome</keyword>
<dbReference type="Proteomes" id="UP000314294">
    <property type="component" value="Unassembled WGS sequence"/>
</dbReference>
<sequence length="146" mass="16604">MGRGQQMPQVTSSPMGIQRNKPANKHSEQTPADFTPQMHTFIILWVAKTLELLIYYHCAGAYPSMHYEKGRETAVPRDDERNIEVAVMITDCGAERDTVAMQWMDRRRRGKEVESEGRGTLRMNTFKAAHVSTQSTGAPLVRRQLL</sequence>
<organism evidence="2 3">
    <name type="scientific">Liparis tanakae</name>
    <name type="common">Tanaka's snailfish</name>
    <dbReference type="NCBI Taxonomy" id="230148"/>
    <lineage>
        <taxon>Eukaryota</taxon>
        <taxon>Metazoa</taxon>
        <taxon>Chordata</taxon>
        <taxon>Craniata</taxon>
        <taxon>Vertebrata</taxon>
        <taxon>Euteleostomi</taxon>
        <taxon>Actinopterygii</taxon>
        <taxon>Neopterygii</taxon>
        <taxon>Teleostei</taxon>
        <taxon>Neoteleostei</taxon>
        <taxon>Acanthomorphata</taxon>
        <taxon>Eupercaria</taxon>
        <taxon>Perciformes</taxon>
        <taxon>Cottioidei</taxon>
        <taxon>Cottales</taxon>
        <taxon>Liparidae</taxon>
        <taxon>Liparis</taxon>
    </lineage>
</organism>
<dbReference type="AlphaFoldDB" id="A0A4Z2IQ75"/>
<protein>
    <submittedName>
        <fullName evidence="2">Uncharacterized protein</fullName>
    </submittedName>
</protein>
<comment type="caution">
    <text evidence="2">The sequence shown here is derived from an EMBL/GenBank/DDBJ whole genome shotgun (WGS) entry which is preliminary data.</text>
</comment>
<accession>A0A4Z2IQ75</accession>
<reference evidence="2 3" key="1">
    <citation type="submission" date="2019-03" db="EMBL/GenBank/DDBJ databases">
        <title>First draft genome of Liparis tanakae, snailfish: a comprehensive survey of snailfish specific genes.</title>
        <authorList>
            <person name="Kim W."/>
            <person name="Song I."/>
            <person name="Jeong J.-H."/>
            <person name="Kim D."/>
            <person name="Kim S."/>
            <person name="Ryu S."/>
            <person name="Song J.Y."/>
            <person name="Lee S.K."/>
        </authorList>
    </citation>
    <scope>NUCLEOTIDE SEQUENCE [LARGE SCALE GENOMIC DNA]</scope>
    <source>
        <tissue evidence="2">Muscle</tissue>
    </source>
</reference>
<evidence type="ECO:0000313" key="3">
    <source>
        <dbReference type="Proteomes" id="UP000314294"/>
    </source>
</evidence>
<name>A0A4Z2IQ75_9TELE</name>
<dbReference type="EMBL" id="SRLO01000065">
    <property type="protein sequence ID" value="TNN79362.1"/>
    <property type="molecule type" value="Genomic_DNA"/>
</dbReference>
<proteinExistence type="predicted"/>
<evidence type="ECO:0000256" key="1">
    <source>
        <dbReference type="SAM" id="MobiDB-lite"/>
    </source>
</evidence>
<evidence type="ECO:0000313" key="2">
    <source>
        <dbReference type="EMBL" id="TNN79362.1"/>
    </source>
</evidence>
<gene>
    <name evidence="2" type="ORF">EYF80_010386</name>
</gene>
<feature type="compositionally biased region" description="Polar residues" evidence="1">
    <location>
        <begin position="1"/>
        <end position="15"/>
    </location>
</feature>
<feature type="region of interest" description="Disordered" evidence="1">
    <location>
        <begin position="1"/>
        <end position="32"/>
    </location>
</feature>